<evidence type="ECO:0000313" key="2">
    <source>
        <dbReference type="Proteomes" id="UP000596742"/>
    </source>
</evidence>
<proteinExistence type="predicted"/>
<dbReference type="EMBL" id="UYJE01003625">
    <property type="protein sequence ID" value="VDI20933.1"/>
    <property type="molecule type" value="Genomic_DNA"/>
</dbReference>
<dbReference type="Proteomes" id="UP000596742">
    <property type="component" value="Unassembled WGS sequence"/>
</dbReference>
<dbReference type="OrthoDB" id="10503706at2759"/>
<dbReference type="AlphaFoldDB" id="A0A8B6DL95"/>
<keyword evidence="2" id="KW-1185">Reference proteome</keyword>
<protein>
    <submittedName>
        <fullName evidence="1">Uncharacterized protein</fullName>
    </submittedName>
</protein>
<reference evidence="1" key="1">
    <citation type="submission" date="2018-11" db="EMBL/GenBank/DDBJ databases">
        <authorList>
            <person name="Alioto T."/>
            <person name="Alioto T."/>
        </authorList>
    </citation>
    <scope>NUCLEOTIDE SEQUENCE</scope>
</reference>
<evidence type="ECO:0000313" key="1">
    <source>
        <dbReference type="EMBL" id="VDI20933.1"/>
    </source>
</evidence>
<comment type="caution">
    <text evidence="1">The sequence shown here is derived from an EMBL/GenBank/DDBJ whole genome shotgun (WGS) entry which is preliminary data.</text>
</comment>
<gene>
    <name evidence="1" type="ORF">MGAL_10B009231</name>
</gene>
<accession>A0A8B6DL95</accession>
<name>A0A8B6DL95_MYTGA</name>
<sequence length="235" mass="26632">MDILEKTFEDGLSDKIADAVRIVVHEEFGKKISNFKKQINQDIGNIKSDLDKLSKSYAEVAKPSENNKKCYIVIKNLAPCTIEIIDPSAEMNTVNNLLRDGFKLTDIKVSQAKRLTLKGKNKTGLIIATGSSRSNDGEQFYNDLLQQVYCYQNEDFVYINVNSRCGSEQYYIQGVDDINDREIIDINRNKYGDLLLDFLTNCNLCMVVLIDISISLVYQSVDGQLFTMSLHLMNS</sequence>
<organism evidence="1 2">
    <name type="scientific">Mytilus galloprovincialis</name>
    <name type="common">Mediterranean mussel</name>
    <dbReference type="NCBI Taxonomy" id="29158"/>
    <lineage>
        <taxon>Eukaryota</taxon>
        <taxon>Metazoa</taxon>
        <taxon>Spiralia</taxon>
        <taxon>Lophotrochozoa</taxon>
        <taxon>Mollusca</taxon>
        <taxon>Bivalvia</taxon>
        <taxon>Autobranchia</taxon>
        <taxon>Pteriomorphia</taxon>
        <taxon>Mytilida</taxon>
        <taxon>Mytiloidea</taxon>
        <taxon>Mytilidae</taxon>
        <taxon>Mytilinae</taxon>
        <taxon>Mytilus</taxon>
    </lineage>
</organism>